<keyword evidence="4 8" id="KW-0812">Transmembrane</keyword>
<feature type="region of interest" description="Disordered" evidence="7">
    <location>
        <begin position="328"/>
        <end position="371"/>
    </location>
</feature>
<dbReference type="Pfam" id="PF03600">
    <property type="entry name" value="CitMHS"/>
    <property type="match status" value="1"/>
</dbReference>
<evidence type="ECO:0000256" key="3">
    <source>
        <dbReference type="ARBA" id="ARBA00022475"/>
    </source>
</evidence>
<protein>
    <recommendedName>
        <fullName evidence="9">Citrate transporter-like domain-containing protein</fullName>
    </recommendedName>
</protein>
<dbReference type="GO" id="GO:0055085">
    <property type="term" value="P:transmembrane transport"/>
    <property type="evidence" value="ECO:0007669"/>
    <property type="project" value="InterPro"/>
</dbReference>
<evidence type="ECO:0000259" key="9">
    <source>
        <dbReference type="Pfam" id="PF03600"/>
    </source>
</evidence>
<accession>A0A8H5HW40</accession>
<dbReference type="GO" id="GO:0005886">
    <property type="term" value="C:plasma membrane"/>
    <property type="evidence" value="ECO:0007669"/>
    <property type="project" value="UniProtKB-SubCell"/>
</dbReference>
<name>A0A8H5HW40_9AGAR</name>
<dbReference type="EMBL" id="JAACJN010000014">
    <property type="protein sequence ID" value="KAF5390520.1"/>
    <property type="molecule type" value="Genomic_DNA"/>
</dbReference>
<keyword evidence="6 8" id="KW-0472">Membrane</keyword>
<evidence type="ECO:0000256" key="1">
    <source>
        <dbReference type="ARBA" id="ARBA00004651"/>
    </source>
</evidence>
<evidence type="ECO:0000256" key="7">
    <source>
        <dbReference type="SAM" id="MobiDB-lite"/>
    </source>
</evidence>
<dbReference type="PANTHER" id="PTHR43302:SF5">
    <property type="entry name" value="TRANSPORTER ARSB-RELATED"/>
    <property type="match status" value="1"/>
</dbReference>
<feature type="transmembrane region" description="Helical" evidence="8">
    <location>
        <begin position="239"/>
        <end position="264"/>
    </location>
</feature>
<feature type="transmembrane region" description="Helical" evidence="8">
    <location>
        <begin position="6"/>
        <end position="28"/>
    </location>
</feature>
<comment type="subcellular location">
    <subcellularLocation>
        <location evidence="1">Cell membrane</location>
        <topology evidence="1">Multi-pass membrane protein</topology>
    </subcellularLocation>
</comment>
<proteinExistence type="predicted"/>
<feature type="transmembrane region" description="Helical" evidence="8">
    <location>
        <begin position="535"/>
        <end position="556"/>
    </location>
</feature>
<keyword evidence="5 8" id="KW-1133">Transmembrane helix</keyword>
<evidence type="ECO:0000256" key="5">
    <source>
        <dbReference type="ARBA" id="ARBA00022989"/>
    </source>
</evidence>
<feature type="domain" description="Citrate transporter-like" evidence="9">
    <location>
        <begin position="48"/>
        <end position="268"/>
    </location>
</feature>
<dbReference type="AlphaFoldDB" id="A0A8H5HW40"/>
<reference evidence="10 11" key="1">
    <citation type="journal article" date="2020" name="ISME J.">
        <title>Uncovering the hidden diversity of litter-decomposition mechanisms in mushroom-forming fungi.</title>
        <authorList>
            <person name="Floudas D."/>
            <person name="Bentzer J."/>
            <person name="Ahren D."/>
            <person name="Johansson T."/>
            <person name="Persson P."/>
            <person name="Tunlid A."/>
        </authorList>
    </citation>
    <scope>NUCLEOTIDE SEQUENCE [LARGE SCALE GENOMIC DNA]</scope>
    <source>
        <strain evidence="10 11">CBS 406.79</strain>
    </source>
</reference>
<evidence type="ECO:0000313" key="10">
    <source>
        <dbReference type="EMBL" id="KAF5390520.1"/>
    </source>
</evidence>
<evidence type="ECO:0000256" key="4">
    <source>
        <dbReference type="ARBA" id="ARBA00022692"/>
    </source>
</evidence>
<evidence type="ECO:0000256" key="8">
    <source>
        <dbReference type="SAM" id="Phobius"/>
    </source>
</evidence>
<organism evidence="10 11">
    <name type="scientific">Collybiopsis confluens</name>
    <dbReference type="NCBI Taxonomy" id="2823264"/>
    <lineage>
        <taxon>Eukaryota</taxon>
        <taxon>Fungi</taxon>
        <taxon>Dikarya</taxon>
        <taxon>Basidiomycota</taxon>
        <taxon>Agaricomycotina</taxon>
        <taxon>Agaricomycetes</taxon>
        <taxon>Agaricomycetidae</taxon>
        <taxon>Agaricales</taxon>
        <taxon>Marasmiineae</taxon>
        <taxon>Omphalotaceae</taxon>
        <taxon>Collybiopsis</taxon>
    </lineage>
</organism>
<sequence>MITRFSIVTLVLFIISIALVIRPISIPIRLPRLGRRRIPVDLRTTPPTVIAILWASQCLGPTQIRDGIVGTNGVKPYNILILFCSLAYLAITLDISGILQAAAFWVSNKGGSSGWKLYFYFYLMLTALSVVVGNDPVILSGTVFLVYYTSATRLEPMPWLISEFAAANTASMVLFVGNPTNVVICEGFAINNAAFTAYTILPFLACSVACFMALAIQFRNNKHIPRKLQAMAKLNPRGVLRDPVSAVVGSFLLGSCLVVAIVVSFFKIDVWKITLPFAGAKLIFDFAWDHYRFVSQKSGSSFSSPDSNENKDDPMLSEFKRAMTLPAEGGPERKATMGSNDHTLNNPPTIGEKPSSSSSPTPTKISESSDDFSMFPNIRRRFGLMHDRLAAHFPTFFTALPRLPFALVPFAFSQFILIEALEHQGWIDVFAHWLVKASHGQIHASIWLIGVIGVVMCNVAGTNIGATILLTKVVRAAPNFPDDSTRAAGIALAVASNIGAVSFTFSASLAGLLWQTILTQKGITIRQTQFAFWNLLPIFVMTGIGLGIVSAEMAVLY</sequence>
<feature type="compositionally biased region" description="Low complexity" evidence="7">
    <location>
        <begin position="348"/>
        <end position="366"/>
    </location>
</feature>
<keyword evidence="3" id="KW-1003">Cell membrane</keyword>
<feature type="transmembrane region" description="Helical" evidence="8">
    <location>
        <begin position="118"/>
        <end position="147"/>
    </location>
</feature>
<dbReference type="Proteomes" id="UP000518752">
    <property type="component" value="Unassembled WGS sequence"/>
</dbReference>
<evidence type="ECO:0000256" key="2">
    <source>
        <dbReference type="ARBA" id="ARBA00022448"/>
    </source>
</evidence>
<feature type="transmembrane region" description="Helical" evidence="8">
    <location>
        <begin position="197"/>
        <end position="218"/>
    </location>
</feature>
<keyword evidence="11" id="KW-1185">Reference proteome</keyword>
<dbReference type="PANTHER" id="PTHR43302">
    <property type="entry name" value="TRANSPORTER ARSB-RELATED"/>
    <property type="match status" value="1"/>
</dbReference>
<evidence type="ECO:0000313" key="11">
    <source>
        <dbReference type="Proteomes" id="UP000518752"/>
    </source>
</evidence>
<feature type="transmembrane region" description="Helical" evidence="8">
    <location>
        <begin position="490"/>
        <end position="514"/>
    </location>
</feature>
<feature type="transmembrane region" description="Helical" evidence="8">
    <location>
        <begin position="79"/>
        <end position="106"/>
    </location>
</feature>
<keyword evidence="2" id="KW-0813">Transport</keyword>
<dbReference type="InterPro" id="IPR004680">
    <property type="entry name" value="Cit_transptr-like_dom"/>
</dbReference>
<feature type="compositionally biased region" description="Polar residues" evidence="7">
    <location>
        <begin position="337"/>
        <end position="347"/>
    </location>
</feature>
<gene>
    <name evidence="10" type="ORF">D9757_002593</name>
</gene>
<dbReference type="OrthoDB" id="442352at2759"/>
<feature type="transmembrane region" description="Helical" evidence="8">
    <location>
        <begin position="446"/>
        <end position="470"/>
    </location>
</feature>
<evidence type="ECO:0000256" key="6">
    <source>
        <dbReference type="ARBA" id="ARBA00023136"/>
    </source>
</evidence>
<comment type="caution">
    <text evidence="10">The sequence shown here is derived from an EMBL/GenBank/DDBJ whole genome shotgun (WGS) entry which is preliminary data.</text>
</comment>